<feature type="region of interest" description="Disordered" evidence="1">
    <location>
        <begin position="224"/>
        <end position="259"/>
    </location>
</feature>
<organism evidence="2 3">
    <name type="scientific">Apiospora saccharicola</name>
    <dbReference type="NCBI Taxonomy" id="335842"/>
    <lineage>
        <taxon>Eukaryota</taxon>
        <taxon>Fungi</taxon>
        <taxon>Dikarya</taxon>
        <taxon>Ascomycota</taxon>
        <taxon>Pezizomycotina</taxon>
        <taxon>Sordariomycetes</taxon>
        <taxon>Xylariomycetidae</taxon>
        <taxon>Amphisphaeriales</taxon>
        <taxon>Apiosporaceae</taxon>
        <taxon>Apiospora</taxon>
    </lineage>
</organism>
<evidence type="ECO:0000313" key="2">
    <source>
        <dbReference type="EMBL" id="KAK8059782.1"/>
    </source>
</evidence>
<feature type="compositionally biased region" description="Polar residues" evidence="1">
    <location>
        <begin position="228"/>
        <end position="237"/>
    </location>
</feature>
<protein>
    <submittedName>
        <fullName evidence="2">Uncharacterized protein</fullName>
    </submittedName>
</protein>
<sequence length="330" mass="38208">MALDLRARLSNELLCESTCRRHKMDHDTLCDRVEAWRDDPANATRCMFFDEESEEIAKLREVLIPDSAWQPGLQKTLVNQLCAIRSAIDRLKARSYDDANKFEGILDEVRTYYTNTRNWPPETADDHISMMLKVLKYAIDKSSRSFCYLGSSDEPEPCYGRVAEALEQAFLYQERGLTNVSQLTDGLFELFRKVYSQATMFLYFDMLEERDADVTYCMSTLGEPPQCPAQSTSSSPARTKKRKHNDDSNEEDHDTKKAKECGEKSALALEICACRTVISKMWQTDQKTAERHLRSQETRYKRFEQGHNFYRRTTKPLYPSPLGQFFETAP</sequence>
<proteinExistence type="predicted"/>
<feature type="region of interest" description="Disordered" evidence="1">
    <location>
        <begin position="311"/>
        <end position="330"/>
    </location>
</feature>
<evidence type="ECO:0000313" key="3">
    <source>
        <dbReference type="Proteomes" id="UP001446871"/>
    </source>
</evidence>
<accession>A0ABR1UM77</accession>
<dbReference type="EMBL" id="JAQQWM010000006">
    <property type="protein sequence ID" value="KAK8059782.1"/>
    <property type="molecule type" value="Genomic_DNA"/>
</dbReference>
<comment type="caution">
    <text evidence="2">The sequence shown here is derived from an EMBL/GenBank/DDBJ whole genome shotgun (WGS) entry which is preliminary data.</text>
</comment>
<dbReference type="Proteomes" id="UP001446871">
    <property type="component" value="Unassembled WGS sequence"/>
</dbReference>
<evidence type="ECO:0000256" key="1">
    <source>
        <dbReference type="SAM" id="MobiDB-lite"/>
    </source>
</evidence>
<reference evidence="2 3" key="1">
    <citation type="submission" date="2023-01" db="EMBL/GenBank/DDBJ databases">
        <title>Analysis of 21 Apiospora genomes using comparative genomics revels a genus with tremendous synthesis potential of carbohydrate active enzymes and secondary metabolites.</title>
        <authorList>
            <person name="Sorensen T."/>
        </authorList>
    </citation>
    <scope>NUCLEOTIDE SEQUENCE [LARGE SCALE GENOMIC DNA]</scope>
    <source>
        <strain evidence="2 3">CBS 83171</strain>
    </source>
</reference>
<gene>
    <name evidence="2" type="ORF">PG996_009712</name>
</gene>
<name>A0ABR1UM77_9PEZI</name>
<keyword evidence="3" id="KW-1185">Reference proteome</keyword>